<name>A0A9Q0N359_9DIPT</name>
<dbReference type="InterPro" id="IPR009003">
    <property type="entry name" value="Peptidase_S1_PA"/>
</dbReference>
<dbReference type="EMBL" id="WJQU01000002">
    <property type="protein sequence ID" value="KAJ6641814.1"/>
    <property type="molecule type" value="Genomic_DNA"/>
</dbReference>
<dbReference type="CDD" id="cd00190">
    <property type="entry name" value="Tryp_SPc"/>
    <property type="match status" value="1"/>
</dbReference>
<protein>
    <submittedName>
        <fullName evidence="4">Chymotrypsin BI</fullName>
    </submittedName>
</protein>
<feature type="domain" description="Peptidase S1" evidence="3">
    <location>
        <begin position="55"/>
        <end position="296"/>
    </location>
</feature>
<evidence type="ECO:0000256" key="2">
    <source>
        <dbReference type="SAM" id="SignalP"/>
    </source>
</evidence>
<dbReference type="PANTHER" id="PTHR24260">
    <property type="match status" value="1"/>
</dbReference>
<dbReference type="GO" id="GO:0006508">
    <property type="term" value="P:proteolysis"/>
    <property type="evidence" value="ECO:0007669"/>
    <property type="project" value="InterPro"/>
</dbReference>
<dbReference type="InterPro" id="IPR051333">
    <property type="entry name" value="CLIP_Serine_Protease"/>
</dbReference>
<dbReference type="PANTHER" id="PTHR24260:SF136">
    <property type="entry name" value="GH08193P-RELATED"/>
    <property type="match status" value="1"/>
</dbReference>
<dbReference type="SUPFAM" id="SSF50494">
    <property type="entry name" value="Trypsin-like serine proteases"/>
    <property type="match status" value="1"/>
</dbReference>
<dbReference type="InterPro" id="IPR001254">
    <property type="entry name" value="Trypsin_dom"/>
</dbReference>
<dbReference type="PRINTS" id="PR00722">
    <property type="entry name" value="CHYMOTRYPSIN"/>
</dbReference>
<dbReference type="SMART" id="SM00020">
    <property type="entry name" value="Tryp_SPc"/>
    <property type="match status" value="1"/>
</dbReference>
<evidence type="ECO:0000313" key="4">
    <source>
        <dbReference type="EMBL" id="KAJ6641814.1"/>
    </source>
</evidence>
<dbReference type="AlphaFoldDB" id="A0A9Q0N359"/>
<dbReference type="InterPro" id="IPR018114">
    <property type="entry name" value="TRYPSIN_HIS"/>
</dbReference>
<dbReference type="Pfam" id="PF00089">
    <property type="entry name" value="Trypsin"/>
    <property type="match status" value="1"/>
</dbReference>
<feature type="chain" id="PRO_5040340943" evidence="2">
    <location>
        <begin position="18"/>
        <end position="305"/>
    </location>
</feature>
<dbReference type="InterPro" id="IPR043504">
    <property type="entry name" value="Peptidase_S1_PA_chymotrypsin"/>
</dbReference>
<accession>A0A9Q0N359</accession>
<keyword evidence="2" id="KW-0732">Signal</keyword>
<dbReference type="Gene3D" id="2.40.10.10">
    <property type="entry name" value="Trypsin-like serine proteases"/>
    <property type="match status" value="1"/>
</dbReference>
<evidence type="ECO:0000256" key="1">
    <source>
        <dbReference type="ARBA" id="ARBA00024195"/>
    </source>
</evidence>
<evidence type="ECO:0000259" key="3">
    <source>
        <dbReference type="PROSITE" id="PS50240"/>
    </source>
</evidence>
<dbReference type="GO" id="GO:0004252">
    <property type="term" value="F:serine-type endopeptidase activity"/>
    <property type="evidence" value="ECO:0007669"/>
    <property type="project" value="InterPro"/>
</dbReference>
<gene>
    <name evidence="4" type="primary">CTRB1_1</name>
    <name evidence="4" type="ORF">Bhyg_06757</name>
</gene>
<comment type="caution">
    <text evidence="4">The sequence shown here is derived from an EMBL/GenBank/DDBJ whole genome shotgun (WGS) entry which is preliminary data.</text>
</comment>
<feature type="signal peptide" evidence="2">
    <location>
        <begin position="1"/>
        <end position="17"/>
    </location>
</feature>
<keyword evidence="5" id="KW-1185">Reference proteome</keyword>
<dbReference type="OrthoDB" id="5565075at2759"/>
<dbReference type="InterPro" id="IPR001314">
    <property type="entry name" value="Peptidase_S1A"/>
</dbReference>
<sequence length="305" mass="33326">MKLIIFALSALLSVCVAQNVDWTQVRRIHEAPPFFEDFPYLQALFQIYNTVNLNDTEGHTSTRNQFNYMVGLVLNSPEGTGFCSGALISTQWIVTAGHCLNRVNTGIAILGANFVRNNAEAGQTRQALPAGSFFTHPGWNGLRLGDDIGLVRLPTPVVPSVNVGVIRLPNFRQVPSTFTNQLATTPGWGRGLFLNATTTVSLLFRQTVVLTSLLCNLQHIGLLESSQICAAQVPDPNLTNHCPNESGSPMVVLEADNNPTLIGISTFTSGLGCNSSRSTIYLRISFYLRWIQDVTQIPVATDFVF</sequence>
<proteinExistence type="inferred from homology"/>
<organism evidence="4 5">
    <name type="scientific">Pseudolycoriella hygida</name>
    <dbReference type="NCBI Taxonomy" id="35572"/>
    <lineage>
        <taxon>Eukaryota</taxon>
        <taxon>Metazoa</taxon>
        <taxon>Ecdysozoa</taxon>
        <taxon>Arthropoda</taxon>
        <taxon>Hexapoda</taxon>
        <taxon>Insecta</taxon>
        <taxon>Pterygota</taxon>
        <taxon>Neoptera</taxon>
        <taxon>Endopterygota</taxon>
        <taxon>Diptera</taxon>
        <taxon>Nematocera</taxon>
        <taxon>Sciaroidea</taxon>
        <taxon>Sciaridae</taxon>
        <taxon>Pseudolycoriella</taxon>
    </lineage>
</organism>
<evidence type="ECO:0000313" key="5">
    <source>
        <dbReference type="Proteomes" id="UP001151699"/>
    </source>
</evidence>
<dbReference type="PROSITE" id="PS00134">
    <property type="entry name" value="TRYPSIN_HIS"/>
    <property type="match status" value="1"/>
</dbReference>
<dbReference type="Proteomes" id="UP001151699">
    <property type="component" value="Chromosome B"/>
</dbReference>
<comment type="similarity">
    <text evidence="1">Belongs to the peptidase S1 family. CLIP subfamily.</text>
</comment>
<dbReference type="PROSITE" id="PS50240">
    <property type="entry name" value="TRYPSIN_DOM"/>
    <property type="match status" value="1"/>
</dbReference>
<reference evidence="4" key="1">
    <citation type="submission" date="2022-07" db="EMBL/GenBank/DDBJ databases">
        <authorList>
            <person name="Trinca V."/>
            <person name="Uliana J.V.C."/>
            <person name="Torres T.T."/>
            <person name="Ward R.J."/>
            <person name="Monesi N."/>
        </authorList>
    </citation>
    <scope>NUCLEOTIDE SEQUENCE</scope>
    <source>
        <strain evidence="4">HSMRA1968</strain>
        <tissue evidence="4">Whole embryos</tissue>
    </source>
</reference>